<feature type="domain" description="Glycosyltransferase subfamily 4-like N-terminal" evidence="2">
    <location>
        <begin position="21"/>
        <end position="154"/>
    </location>
</feature>
<keyword evidence="3" id="KW-0808">Transferase</keyword>
<gene>
    <name evidence="3" type="ORF">GO493_21195</name>
</gene>
<protein>
    <submittedName>
        <fullName evidence="3">Glycosyltransferase</fullName>
    </submittedName>
</protein>
<dbReference type="Pfam" id="PF00534">
    <property type="entry name" value="Glycos_transf_1"/>
    <property type="match status" value="1"/>
</dbReference>
<dbReference type="SUPFAM" id="SSF53756">
    <property type="entry name" value="UDP-Glycosyltransferase/glycogen phosphorylase"/>
    <property type="match status" value="1"/>
</dbReference>
<dbReference type="InterPro" id="IPR001296">
    <property type="entry name" value="Glyco_trans_1"/>
</dbReference>
<dbReference type="PANTHER" id="PTHR12526">
    <property type="entry name" value="GLYCOSYLTRANSFERASE"/>
    <property type="match status" value="1"/>
</dbReference>
<comment type="caution">
    <text evidence="3">The sequence shown here is derived from an EMBL/GenBank/DDBJ whole genome shotgun (WGS) entry which is preliminary data.</text>
</comment>
<organism evidence="3 4">
    <name type="scientific">Chitinophaga tropicalis</name>
    <dbReference type="NCBI Taxonomy" id="2683588"/>
    <lineage>
        <taxon>Bacteria</taxon>
        <taxon>Pseudomonadati</taxon>
        <taxon>Bacteroidota</taxon>
        <taxon>Chitinophagia</taxon>
        <taxon>Chitinophagales</taxon>
        <taxon>Chitinophagaceae</taxon>
        <taxon>Chitinophaga</taxon>
    </lineage>
</organism>
<dbReference type="InterPro" id="IPR028098">
    <property type="entry name" value="Glyco_trans_4-like_N"/>
</dbReference>
<dbReference type="CDD" id="cd03801">
    <property type="entry name" value="GT4_PimA-like"/>
    <property type="match status" value="1"/>
</dbReference>
<reference evidence="3 4" key="1">
    <citation type="submission" date="2019-12" db="EMBL/GenBank/DDBJ databases">
        <title>Chitinophaga sp. strain ysch24 (GDMCC 1.1355), whole genome shotgun sequence.</title>
        <authorList>
            <person name="Zhang X."/>
        </authorList>
    </citation>
    <scope>NUCLEOTIDE SEQUENCE [LARGE SCALE GENOMIC DNA]</scope>
    <source>
        <strain evidence="4">ysch24</strain>
    </source>
</reference>
<proteinExistence type="predicted"/>
<sequence length="380" mass="42504">MEPMRGKSLRVLELNFERSWRGGERQTMYCMSGFRDAGITVELLCRKNYPLEAKAKEQGFKTVSFSNVLGALFYLIFNGRKYDVLHAQSSHILTYLVLSKPFHKAKLIFTRRVDFVPHGRMTLLKYKLTDKVVAISTAIKKILENFGAKDVKLISSASVARPLNETRARQILAELNLPAGTHIIGTTAALVQHKDPLVMVEAIKELAAMRRDFVFLHFGKGNLEEQMRAKIEEYGLQNIYHLMGFYENVEDVFSILDVFAMSSEQEGLGSSVLDAFMYKVPVVSTDAGGLADLVGGGRAIACQMKRPDMLAQGMNTLLSNQEVREAVIRRAYDFTINNHGLHHITDEYLRLFAEMGENVPVPPVVPGENAGVAAGQNIYL</sequence>
<dbReference type="GO" id="GO:0016757">
    <property type="term" value="F:glycosyltransferase activity"/>
    <property type="evidence" value="ECO:0007669"/>
    <property type="project" value="InterPro"/>
</dbReference>
<dbReference type="EMBL" id="WRXN01000010">
    <property type="protein sequence ID" value="MVT10802.1"/>
    <property type="molecule type" value="Genomic_DNA"/>
</dbReference>
<keyword evidence="4" id="KW-1185">Reference proteome</keyword>
<dbReference type="Pfam" id="PF13439">
    <property type="entry name" value="Glyco_transf_4"/>
    <property type="match status" value="1"/>
</dbReference>
<dbReference type="Gene3D" id="3.40.50.2000">
    <property type="entry name" value="Glycogen Phosphorylase B"/>
    <property type="match status" value="2"/>
</dbReference>
<name>A0A7K1U8V2_9BACT</name>
<accession>A0A7K1U8V2</accession>
<evidence type="ECO:0000259" key="1">
    <source>
        <dbReference type="Pfam" id="PF00534"/>
    </source>
</evidence>
<feature type="domain" description="Glycosyl transferase family 1" evidence="1">
    <location>
        <begin position="173"/>
        <end position="332"/>
    </location>
</feature>
<evidence type="ECO:0000259" key="2">
    <source>
        <dbReference type="Pfam" id="PF13439"/>
    </source>
</evidence>
<dbReference type="AlphaFoldDB" id="A0A7K1U8V2"/>
<evidence type="ECO:0000313" key="3">
    <source>
        <dbReference type="EMBL" id="MVT10802.1"/>
    </source>
</evidence>
<evidence type="ECO:0000313" key="4">
    <source>
        <dbReference type="Proteomes" id="UP000461730"/>
    </source>
</evidence>
<dbReference type="Proteomes" id="UP000461730">
    <property type="component" value="Unassembled WGS sequence"/>
</dbReference>